<dbReference type="GO" id="GO:0031499">
    <property type="term" value="C:TRAMP complex"/>
    <property type="evidence" value="ECO:0007669"/>
    <property type="project" value="TreeGrafter"/>
</dbReference>
<dbReference type="GO" id="GO:0003729">
    <property type="term" value="F:mRNA binding"/>
    <property type="evidence" value="ECO:0007669"/>
    <property type="project" value="TreeGrafter"/>
</dbReference>
<evidence type="ECO:0000313" key="3">
    <source>
        <dbReference type="EMBL" id="EXJ59687.1"/>
    </source>
</evidence>
<dbReference type="GO" id="GO:0031123">
    <property type="term" value="P:RNA 3'-end processing"/>
    <property type="evidence" value="ECO:0007669"/>
    <property type="project" value="TreeGrafter"/>
</dbReference>
<proteinExistence type="predicted"/>
<evidence type="ECO:0000256" key="1">
    <source>
        <dbReference type="SAM" id="MobiDB-lite"/>
    </source>
</evidence>
<feature type="region of interest" description="Disordered" evidence="1">
    <location>
        <begin position="383"/>
        <end position="409"/>
    </location>
</feature>
<dbReference type="eggNOG" id="KOG1906">
    <property type="taxonomic scope" value="Eukaryota"/>
</dbReference>
<sequence length="526" mass="59025">MPVLSPAPSASIAAWRLPNHRPTTFRTEPNIDIKSLKNTVRAHREANREPVVRKIYKKGQSVRIEDHDGGLPALKVKVPQKKSGLFKRIDLASVTALRGTSRDLDALWRIKDTEKNPPLHYRLPWLRHLDSPDSLPPLSAIERLTAEICAFEKYSSPSEEEQAAANDALNDIIECVKGTDAGLIVDVIGSRATNLADSLSDLDINVSSPDQCVILDEPAMEAPFKVLDKLYKTLRKPSKTTNQSVSHRIETHYYLKTARIPILLCRHKPTGLPIQIQSTPRTFDSREYVKASLREYPTLRSLFKVLKQLLQMRGLTVGSHGGITSYPLLQMIVATLKFSEARFHPADVGNQFLFFLDFYSDIDFSTHGISIEPLELFSKSVGRASDRGEEPDNGRDGPESPNKAHESQYDVTFKGRTRRRSLKSMDYLMTLQDPANPINDLGKSCFQIKDVQETFIAIRATLKRAMAQWDVPSRASARSGGQSVVRSLLESCVGGDYRIYEHERDDLCRLGRRSLHKLEEAAASEA</sequence>
<dbReference type="Proteomes" id="UP000019473">
    <property type="component" value="Unassembled WGS sequence"/>
</dbReference>
<dbReference type="PANTHER" id="PTHR23092:SF50">
    <property type="entry name" value="MTF2-LIKE C-TERMINAL DOMAIN-CONTAINING PROTEIN"/>
    <property type="match status" value="1"/>
</dbReference>
<dbReference type="OrthoDB" id="273917at2759"/>
<dbReference type="Gene3D" id="1.10.1410.10">
    <property type="match status" value="1"/>
</dbReference>
<dbReference type="GO" id="GO:0043634">
    <property type="term" value="P:polyadenylation-dependent ncRNA catabolic process"/>
    <property type="evidence" value="ECO:0007669"/>
    <property type="project" value="TreeGrafter"/>
</dbReference>
<evidence type="ECO:0000259" key="2">
    <source>
        <dbReference type="Pfam" id="PF22600"/>
    </source>
</evidence>
<keyword evidence="4" id="KW-1185">Reference proteome</keyword>
<accession>W9VV93</accession>
<dbReference type="GO" id="GO:0005730">
    <property type="term" value="C:nucleolus"/>
    <property type="evidence" value="ECO:0007669"/>
    <property type="project" value="TreeGrafter"/>
</dbReference>
<dbReference type="AlphaFoldDB" id="W9VV93"/>
<gene>
    <name evidence="3" type="ORF">A1O7_03833</name>
</gene>
<comment type="caution">
    <text evidence="3">The sequence shown here is derived from an EMBL/GenBank/DDBJ whole genome shotgun (WGS) entry which is preliminary data.</text>
</comment>
<feature type="compositionally biased region" description="Basic and acidic residues" evidence="1">
    <location>
        <begin position="384"/>
        <end position="408"/>
    </location>
</feature>
<dbReference type="PANTHER" id="PTHR23092">
    <property type="entry name" value="POLY(A) RNA POLYMERASE"/>
    <property type="match status" value="1"/>
</dbReference>
<dbReference type="GO" id="GO:1990817">
    <property type="term" value="F:poly(A) RNA polymerase activity"/>
    <property type="evidence" value="ECO:0007669"/>
    <property type="project" value="InterPro"/>
</dbReference>
<dbReference type="EMBL" id="AMGW01000003">
    <property type="protein sequence ID" value="EXJ59687.1"/>
    <property type="molecule type" value="Genomic_DNA"/>
</dbReference>
<dbReference type="InterPro" id="IPR054708">
    <property type="entry name" value="MTPAP-like_central"/>
</dbReference>
<dbReference type="Gene3D" id="3.30.460.10">
    <property type="entry name" value="Beta Polymerase, domain 2"/>
    <property type="match status" value="1"/>
</dbReference>
<evidence type="ECO:0000313" key="4">
    <source>
        <dbReference type="Proteomes" id="UP000019473"/>
    </source>
</evidence>
<organism evidence="3 4">
    <name type="scientific">Cladophialophora yegresii CBS 114405</name>
    <dbReference type="NCBI Taxonomy" id="1182544"/>
    <lineage>
        <taxon>Eukaryota</taxon>
        <taxon>Fungi</taxon>
        <taxon>Dikarya</taxon>
        <taxon>Ascomycota</taxon>
        <taxon>Pezizomycotina</taxon>
        <taxon>Eurotiomycetes</taxon>
        <taxon>Chaetothyriomycetidae</taxon>
        <taxon>Chaetothyriales</taxon>
        <taxon>Herpotrichiellaceae</taxon>
        <taxon>Cladophialophora</taxon>
    </lineage>
</organism>
<dbReference type="HOGENOM" id="CLU_019612_0_0_1"/>
<dbReference type="SUPFAM" id="SSF81301">
    <property type="entry name" value="Nucleotidyltransferase"/>
    <property type="match status" value="1"/>
</dbReference>
<dbReference type="GeneID" id="19178425"/>
<feature type="domain" description="Poly(A) RNA polymerase mitochondrial-like central palm" evidence="2">
    <location>
        <begin position="145"/>
        <end position="276"/>
    </location>
</feature>
<dbReference type="SUPFAM" id="SSF81631">
    <property type="entry name" value="PAP/OAS1 substrate-binding domain"/>
    <property type="match status" value="1"/>
</dbReference>
<dbReference type="Pfam" id="PF22600">
    <property type="entry name" value="MTPAP-like_central"/>
    <property type="match status" value="1"/>
</dbReference>
<reference evidence="3 4" key="1">
    <citation type="submission" date="2013-03" db="EMBL/GenBank/DDBJ databases">
        <title>The Genome Sequence of Cladophialophora yegresii CBS 114405.</title>
        <authorList>
            <consortium name="The Broad Institute Genomics Platform"/>
            <person name="Cuomo C."/>
            <person name="de Hoog S."/>
            <person name="Gorbushina A."/>
            <person name="Walker B."/>
            <person name="Young S.K."/>
            <person name="Zeng Q."/>
            <person name="Gargeya S."/>
            <person name="Fitzgerald M."/>
            <person name="Haas B."/>
            <person name="Abouelleil A."/>
            <person name="Allen A.W."/>
            <person name="Alvarado L."/>
            <person name="Arachchi H.M."/>
            <person name="Berlin A.M."/>
            <person name="Chapman S.B."/>
            <person name="Gainer-Dewar J."/>
            <person name="Goldberg J."/>
            <person name="Griggs A."/>
            <person name="Gujja S."/>
            <person name="Hansen M."/>
            <person name="Howarth C."/>
            <person name="Imamovic A."/>
            <person name="Ireland A."/>
            <person name="Larimer J."/>
            <person name="McCowan C."/>
            <person name="Murphy C."/>
            <person name="Pearson M."/>
            <person name="Poon T.W."/>
            <person name="Priest M."/>
            <person name="Roberts A."/>
            <person name="Saif S."/>
            <person name="Shea T."/>
            <person name="Sisk P."/>
            <person name="Sykes S."/>
            <person name="Wortman J."/>
            <person name="Nusbaum C."/>
            <person name="Birren B."/>
        </authorList>
    </citation>
    <scope>NUCLEOTIDE SEQUENCE [LARGE SCALE GENOMIC DNA]</scope>
    <source>
        <strain evidence="3 4">CBS 114405</strain>
    </source>
</reference>
<dbReference type="VEuPathDB" id="FungiDB:A1O7_03833"/>
<dbReference type="RefSeq" id="XP_007756040.1">
    <property type="nucleotide sequence ID" value="XM_007757850.1"/>
</dbReference>
<dbReference type="InterPro" id="IPR045862">
    <property type="entry name" value="Trf4-like"/>
</dbReference>
<protein>
    <recommendedName>
        <fullName evidence="2">Poly(A) RNA polymerase mitochondrial-like central palm domain-containing protein</fullName>
    </recommendedName>
</protein>
<name>W9VV93_9EURO</name>
<dbReference type="GO" id="GO:0010605">
    <property type="term" value="P:negative regulation of macromolecule metabolic process"/>
    <property type="evidence" value="ECO:0007669"/>
    <property type="project" value="UniProtKB-ARBA"/>
</dbReference>
<dbReference type="InterPro" id="IPR043519">
    <property type="entry name" value="NT_sf"/>
</dbReference>
<dbReference type="STRING" id="1182544.W9VV93"/>